<dbReference type="Proteomes" id="UP000323067">
    <property type="component" value="Chromosome iv"/>
</dbReference>
<accession>A0A2H4S6S9</accession>
<feature type="signal peptide" evidence="1">
    <location>
        <begin position="1"/>
        <end position="18"/>
    </location>
</feature>
<gene>
    <name evidence="2" type="ORF">A9K55_002457</name>
</gene>
<organism evidence="2 3">
    <name type="scientific">Cordyceps militaris</name>
    <name type="common">Caterpillar fungus</name>
    <name type="synonym">Clavaria militaris</name>
    <dbReference type="NCBI Taxonomy" id="73501"/>
    <lineage>
        <taxon>Eukaryota</taxon>
        <taxon>Fungi</taxon>
        <taxon>Dikarya</taxon>
        <taxon>Ascomycota</taxon>
        <taxon>Pezizomycotina</taxon>
        <taxon>Sordariomycetes</taxon>
        <taxon>Hypocreomycetidae</taxon>
        <taxon>Hypocreales</taxon>
        <taxon>Cordycipitaceae</taxon>
        <taxon>Cordyceps</taxon>
    </lineage>
</organism>
<feature type="chain" id="PRO_5014196815" evidence="1">
    <location>
        <begin position="19"/>
        <end position="139"/>
    </location>
</feature>
<evidence type="ECO:0000313" key="2">
    <source>
        <dbReference type="EMBL" id="ATY58811.1"/>
    </source>
</evidence>
<keyword evidence="1" id="KW-0732">Signal</keyword>
<dbReference type="VEuPathDB" id="FungiDB:A9K55_002457"/>
<name>A0A2H4S6S9_CORMI</name>
<dbReference type="EMBL" id="CP023322">
    <property type="protein sequence ID" value="ATY58811.1"/>
    <property type="molecule type" value="Genomic_DNA"/>
</dbReference>
<dbReference type="AlphaFoldDB" id="A0A2H4S6S9"/>
<reference evidence="2 3" key="1">
    <citation type="journal article" date="2017" name="BMC Genomics">
        <title>Chromosome level assembly and secondary metabolite potential of the parasitic fungus Cordyceps militaris.</title>
        <authorList>
            <person name="Kramer G.J."/>
            <person name="Nodwell J.R."/>
        </authorList>
    </citation>
    <scope>NUCLEOTIDE SEQUENCE [LARGE SCALE GENOMIC DNA]</scope>
    <source>
        <strain evidence="2 3">ATCC 34164</strain>
    </source>
</reference>
<protein>
    <submittedName>
        <fullName evidence="2">Small secreted</fullName>
    </submittedName>
</protein>
<evidence type="ECO:0000313" key="3">
    <source>
        <dbReference type="Proteomes" id="UP000323067"/>
    </source>
</evidence>
<dbReference type="OrthoDB" id="5352317at2759"/>
<evidence type="ECO:0000256" key="1">
    <source>
        <dbReference type="SAM" id="SignalP"/>
    </source>
</evidence>
<sequence>MQFFKTLFAMAVAATVSAAPLEAREADWIIQNLSRDCDSQDSSCTWSFAINNQLTEPTACTYVVNAGNGQPASRSNGGPSRCGDYTITSGWSGQFAVGFTTFSVRDHIKNLIAYPAYNDDELAAGNVADKSFRVEVPKL</sequence>
<proteinExistence type="predicted"/>